<feature type="domain" description="Sushi" evidence="7">
    <location>
        <begin position="814"/>
        <end position="871"/>
    </location>
</feature>
<feature type="disulfide bond" evidence="5">
    <location>
        <begin position="114"/>
        <end position="141"/>
    </location>
</feature>
<organism evidence="8 9">
    <name type="scientific">Monodelphis domestica</name>
    <name type="common">Gray short-tailed opossum</name>
    <dbReference type="NCBI Taxonomy" id="13616"/>
    <lineage>
        <taxon>Eukaryota</taxon>
        <taxon>Metazoa</taxon>
        <taxon>Chordata</taxon>
        <taxon>Craniata</taxon>
        <taxon>Vertebrata</taxon>
        <taxon>Euteleostomi</taxon>
        <taxon>Mammalia</taxon>
        <taxon>Metatheria</taxon>
        <taxon>Didelphimorphia</taxon>
        <taxon>Didelphidae</taxon>
        <taxon>Monodelphis</taxon>
    </lineage>
</organism>
<feature type="domain" description="Sushi" evidence="7">
    <location>
        <begin position="578"/>
        <end position="635"/>
    </location>
</feature>
<dbReference type="PANTHER" id="PTHR45785">
    <property type="entry name" value="COMPLEMENT FACTOR H-RELATED"/>
    <property type="match status" value="1"/>
</dbReference>
<feature type="disulfide bond" evidence="5">
    <location>
        <begin position="1061"/>
        <end position="1104"/>
    </location>
</feature>
<reference evidence="8 9" key="1">
    <citation type="journal article" date="2007" name="Nature">
        <title>Genome of the marsupial Monodelphis domestica reveals innovation in non-coding sequences.</title>
        <authorList>
            <person name="Mikkelsen T.S."/>
            <person name="Wakefield M.J."/>
            <person name="Aken B."/>
            <person name="Amemiya C.T."/>
            <person name="Chang J.L."/>
            <person name="Duke S."/>
            <person name="Garber M."/>
            <person name="Gentles A.J."/>
            <person name="Goodstadt L."/>
            <person name="Heger A."/>
            <person name="Jurka J."/>
            <person name="Kamal M."/>
            <person name="Mauceli E."/>
            <person name="Searle S.M."/>
            <person name="Sharpe T."/>
            <person name="Baker M.L."/>
            <person name="Batzer M.A."/>
            <person name="Benos P.V."/>
            <person name="Belov K."/>
            <person name="Clamp M."/>
            <person name="Cook A."/>
            <person name="Cuff J."/>
            <person name="Das R."/>
            <person name="Davidow L."/>
            <person name="Deakin J.E."/>
            <person name="Fazzari M.J."/>
            <person name="Glass J.L."/>
            <person name="Grabherr M."/>
            <person name="Greally J.M."/>
            <person name="Gu W."/>
            <person name="Hore T.A."/>
            <person name="Huttley G.A."/>
            <person name="Kleber M."/>
            <person name="Jirtle R.L."/>
            <person name="Koina E."/>
            <person name="Lee J.T."/>
            <person name="Mahony S."/>
            <person name="Marra M.A."/>
            <person name="Miller R.D."/>
            <person name="Nicholls R.D."/>
            <person name="Oda M."/>
            <person name="Papenfuss A.T."/>
            <person name="Parra Z.E."/>
            <person name="Pollock D.D."/>
            <person name="Ray D.A."/>
            <person name="Schein J.E."/>
            <person name="Speed T.P."/>
            <person name="Thompson K."/>
            <person name="VandeBerg J.L."/>
            <person name="Wade C.M."/>
            <person name="Walker J.A."/>
            <person name="Waters P.D."/>
            <person name="Webber C."/>
            <person name="Weidman J.R."/>
            <person name="Xie X."/>
            <person name="Zody M.C."/>
            <person name="Baldwin J."/>
            <person name="Abdouelleil A."/>
            <person name="Abdulkadir J."/>
            <person name="Abebe A."/>
            <person name="Abera B."/>
            <person name="Abreu J."/>
            <person name="Acer S.C."/>
            <person name="Aftuck L."/>
            <person name="Alexander A."/>
            <person name="An P."/>
            <person name="Anderson E."/>
            <person name="Anderson S."/>
            <person name="Arachi H."/>
            <person name="Azer M."/>
            <person name="Bachantsang P."/>
            <person name="Barry A."/>
            <person name="Bayul T."/>
            <person name="Berlin A."/>
            <person name="Bessette D."/>
            <person name="Bloom T."/>
            <person name="Bloom T."/>
            <person name="Boguslavskiy L."/>
            <person name="Bonnet C."/>
            <person name="Boukhgalter B."/>
            <person name="Bourzgui I."/>
            <person name="Brown A."/>
            <person name="Cahill P."/>
            <person name="Channer S."/>
            <person name="Cheshatsang Y."/>
            <person name="Chuda L."/>
            <person name="Citroen M."/>
            <person name="Collymore A."/>
            <person name="Cooke P."/>
            <person name="Costello M."/>
            <person name="D'Aco K."/>
            <person name="Daza R."/>
            <person name="De Haan G."/>
            <person name="DeGray S."/>
            <person name="DeMaso C."/>
            <person name="Dhargay N."/>
            <person name="Dooley K."/>
            <person name="Dooley E."/>
            <person name="Doricent M."/>
            <person name="Dorje P."/>
            <person name="Dorjee K."/>
            <person name="Dupes A."/>
            <person name="Elong R."/>
            <person name="Falk J."/>
            <person name="Farina A."/>
            <person name="Faro S."/>
            <person name="Ferguson D."/>
            <person name="Fisher S."/>
            <person name="Foley C.D."/>
            <person name="Franke A."/>
            <person name="Friedrich D."/>
            <person name="Gadbois L."/>
            <person name="Gearin G."/>
            <person name="Gearin C.R."/>
            <person name="Giannoukos G."/>
            <person name="Goode T."/>
            <person name="Graham J."/>
            <person name="Grandbois E."/>
            <person name="Grewal S."/>
            <person name="Gyaltsen K."/>
            <person name="Hafez N."/>
            <person name="Hagos B."/>
            <person name="Hall J."/>
            <person name="Henson C."/>
            <person name="Hollinger A."/>
            <person name="Honan T."/>
            <person name="Huard M.D."/>
            <person name="Hughes L."/>
            <person name="Hurhula B."/>
            <person name="Husby M.E."/>
            <person name="Kamat A."/>
            <person name="Kanga B."/>
            <person name="Kashin S."/>
            <person name="Khazanovich D."/>
            <person name="Kisner P."/>
            <person name="Lance K."/>
            <person name="Lara M."/>
            <person name="Lee W."/>
            <person name="Lennon N."/>
            <person name="Letendre F."/>
            <person name="LeVine R."/>
            <person name="Lipovsky A."/>
            <person name="Liu X."/>
            <person name="Liu J."/>
            <person name="Liu S."/>
            <person name="Lokyitsang T."/>
            <person name="Lokyitsang Y."/>
            <person name="Lubonja R."/>
            <person name="Lui A."/>
            <person name="MacDonald P."/>
            <person name="Magnisalis V."/>
            <person name="Maru K."/>
            <person name="Matthews C."/>
            <person name="McCusker W."/>
            <person name="McDonough S."/>
            <person name="Mehta T."/>
            <person name="Meldrim J."/>
            <person name="Meneus L."/>
            <person name="Mihai O."/>
            <person name="Mihalev A."/>
            <person name="Mihova T."/>
            <person name="Mittelman R."/>
            <person name="Mlenga V."/>
            <person name="Montmayeur A."/>
            <person name="Mulrain L."/>
            <person name="Navidi A."/>
            <person name="Naylor J."/>
            <person name="Negash T."/>
            <person name="Nguyen T."/>
            <person name="Nguyen N."/>
            <person name="Nicol R."/>
            <person name="Norbu C."/>
            <person name="Norbu N."/>
            <person name="Novod N."/>
            <person name="O'Neill B."/>
            <person name="Osman S."/>
            <person name="Markiewicz E."/>
            <person name="Oyono O.L."/>
            <person name="Patti C."/>
            <person name="Phunkhang P."/>
            <person name="Pierre F."/>
            <person name="Priest M."/>
            <person name="Raghuraman S."/>
            <person name="Rege F."/>
            <person name="Reyes R."/>
            <person name="Rise C."/>
            <person name="Rogov P."/>
            <person name="Ross K."/>
            <person name="Ryan E."/>
            <person name="Settipalli S."/>
            <person name="Shea T."/>
            <person name="Sherpa N."/>
            <person name="Shi L."/>
            <person name="Shih D."/>
            <person name="Sparrow T."/>
            <person name="Spaulding J."/>
            <person name="Stalker J."/>
            <person name="Stange-Thomann N."/>
            <person name="Stavropoulos S."/>
            <person name="Stone C."/>
            <person name="Strader C."/>
            <person name="Tesfaye S."/>
            <person name="Thomson T."/>
            <person name="Thoulutsang Y."/>
            <person name="Thoulutsang D."/>
            <person name="Topham K."/>
            <person name="Topping I."/>
            <person name="Tsamla T."/>
            <person name="Vassiliev H."/>
            <person name="Vo A."/>
            <person name="Wangchuk T."/>
            <person name="Wangdi T."/>
            <person name="Weiand M."/>
            <person name="Wilkinson J."/>
            <person name="Wilson A."/>
            <person name="Yadav S."/>
            <person name="Young G."/>
            <person name="Yu Q."/>
            <person name="Zembek L."/>
            <person name="Zhong D."/>
            <person name="Zimmer A."/>
            <person name="Zwirko Z."/>
            <person name="Jaffe D.B."/>
            <person name="Alvarez P."/>
            <person name="Brockman W."/>
            <person name="Butler J."/>
            <person name="Chin C."/>
            <person name="Gnerre S."/>
            <person name="MacCallum I."/>
            <person name="Graves J.A."/>
            <person name="Ponting C.P."/>
            <person name="Breen M."/>
            <person name="Samollow P.B."/>
            <person name="Lander E.S."/>
            <person name="Lindblad-Toh K."/>
        </authorList>
    </citation>
    <scope>NUCLEOTIDE SEQUENCE [LARGE SCALE GENOMIC DNA]</scope>
</reference>
<dbReference type="GeneID" id="100026485"/>
<feature type="domain" description="Sushi" evidence="7">
    <location>
        <begin position="1120"/>
        <end position="1178"/>
    </location>
</feature>
<dbReference type="GeneTree" id="ENSGT00940000154386"/>
<feature type="domain" description="Sushi" evidence="7">
    <location>
        <begin position="699"/>
        <end position="756"/>
    </location>
</feature>
<feature type="domain" description="Sushi" evidence="7">
    <location>
        <begin position="873"/>
        <end position="941"/>
    </location>
</feature>
<evidence type="ECO:0000256" key="6">
    <source>
        <dbReference type="SAM" id="SignalP"/>
    </source>
</evidence>
<evidence type="ECO:0000256" key="4">
    <source>
        <dbReference type="ARBA" id="ARBA00023157"/>
    </source>
</evidence>
<dbReference type="Gene3D" id="2.10.70.10">
    <property type="entry name" value="Complement Module, domain 1"/>
    <property type="match status" value="20"/>
</dbReference>
<keyword evidence="4 5" id="KW-1015">Disulfide bond</keyword>
<dbReference type="HOGENOM" id="CLU_003511_0_0_1"/>
<sequence length="1242" mass="141094">MRFPVKIALLLLWNICTAQDCNKAPPRRATELLTGTWSESVYAEGTRAIYKCRPGYRTLGSIVLECKNGEWTSLYPHRICMRKPCGHPGDINFGSFELLEETEFLFGAKVVYKCNEGYQLVSPFNFRVCEADGWSNDVPFCEVIKCSAVATPENGRIVTSSLDLNQEFTFGQVIQFSCNPGFALNGDRKIHCSTDGDWSAQVPTCEEIICQKPSIQNGNLLSKLKPSYKENERIQYNCASGYKPVERGDAICTERGWTPEISCREVTCDPPSLTNGNVHNLREKYRGDEEIYYQCKTGFYPPSTGNKATCTTEGWSPLPRCNWKPCQYPVIENGELYKPYYQSEDYIQRSFPASIGKEMFYHCNDHFEPVRGTNSYYSYWTKFICTEKGWNPVPKCIRQCSIRSIPNGQFSPREERFNEGEVITVKCNQGYSLKNNKDKIECTKKGWSVVPNCEKLKTCSVFRMKVNNGFFTDSNMYYIINTSANYQCKEGYGTTNGERNGFITCGKNGWLGQATCIKICDIPQFINAKQKGKKTFLKPKERLEYECMDGYEFGRGQTKGFKTCYDDEWPTVVECYEKACSLPILHQMEPNIKKDKYQVGDVLTFRCIRGFKIAGPSSVQCYHFGWSPRLPTCKKEVNCCEQPPEILNGIAKDSKKKVYCHNDVVEYNCDLGFVRRGPKKIQCNDGEWTTLPTCIEEKRRCAKVPELVHGYIQTPDLSYSHGSSVEYGCMENFIMVGKNTSICIHGNWTQPPTCIEQDRLGRCASKVFENFQVNLNNEFDDIVISYKCNWNSEFKSTKCINGRWSPSLSCSKGKSCAPPPQIPNSQDMNITINYEDGEKIGIICKENYLLQGQEEIICENGHWNSLPRCIEKQACSEPPIMKYGGIKPVNTSEEDKDNLKPKTYPHDTILSYTCQQGFMMTGEEEIKCNMGKWSSPPHCVGIPCKEPPQIYNGIIPKASKSYEFGEEVTYTCEEGYNIDGLATITCNGGTWSSPPQCKDVRCSRPPRFNDADMIGNSKSYYMPGDKVVYQCLSNFQPEGSTEVICTGPNWKGDPQCKDHSCAYAPYIENAELITTQKTRYEPGDVVSYRCTGSLKLYGKSDVTCNNKTWTELPECKEEVGKCEPPPPINDGDITTFPLPEYAPESRVEYRCQQLYVLNGSRFVTCKNGRWTDPPTCLEACTVSKEIMRRNNLQLRWKDTEKIYSETGQVTEFACIWGHRKAEGSPPFRATCVEGKINYPRCE</sequence>
<dbReference type="eggNOG" id="ENOG502QVSB">
    <property type="taxonomic scope" value="Eukaryota"/>
</dbReference>
<dbReference type="GO" id="GO:0006956">
    <property type="term" value="P:complement activation"/>
    <property type="evidence" value="ECO:0000318"/>
    <property type="project" value="GO_Central"/>
</dbReference>
<reference evidence="8" key="2">
    <citation type="submission" date="2025-08" db="UniProtKB">
        <authorList>
            <consortium name="Ensembl"/>
        </authorList>
    </citation>
    <scope>IDENTIFICATION</scope>
</reference>
<dbReference type="OrthoDB" id="10051774at2759"/>
<feature type="disulfide bond" evidence="5">
    <location>
        <begin position="1002"/>
        <end position="1045"/>
    </location>
</feature>
<dbReference type="Proteomes" id="UP000002280">
    <property type="component" value="Chromosome 2"/>
</dbReference>
<name>F7GF51_MONDO</name>
<feature type="domain" description="Sushi" evidence="7">
    <location>
        <begin position="942"/>
        <end position="999"/>
    </location>
</feature>
<feature type="chain" id="PRO_5023942760" evidence="6">
    <location>
        <begin position="19"/>
        <end position="1242"/>
    </location>
</feature>
<dbReference type="FunCoup" id="F7GF51">
    <property type="interactions" value="43"/>
</dbReference>
<protein>
    <submittedName>
        <fullName evidence="8">Complement factor H-like</fullName>
    </submittedName>
</protein>
<evidence type="ECO:0000313" key="8">
    <source>
        <dbReference type="Ensembl" id="ENSMODP00000015387.4"/>
    </source>
</evidence>
<feature type="domain" description="Sushi" evidence="7">
    <location>
        <begin position="208"/>
        <end position="265"/>
    </location>
</feature>
<gene>
    <name evidence="8" type="primary">CFH</name>
</gene>
<comment type="caution">
    <text evidence="5">Lacks conserved residue(s) required for the propagation of feature annotation.</text>
</comment>
<feature type="domain" description="Sushi" evidence="7">
    <location>
        <begin position="638"/>
        <end position="696"/>
    </location>
</feature>
<dbReference type="Pfam" id="PF00084">
    <property type="entry name" value="Sushi"/>
    <property type="match status" value="15"/>
</dbReference>
<feature type="domain" description="Sushi" evidence="7">
    <location>
        <begin position="144"/>
        <end position="207"/>
    </location>
</feature>
<feature type="domain" description="Sushi" evidence="7">
    <location>
        <begin position="1000"/>
        <end position="1058"/>
    </location>
</feature>
<feature type="disulfide bond" evidence="5">
    <location>
        <begin position="1122"/>
        <end position="1165"/>
    </location>
</feature>
<dbReference type="SMART" id="SM00032">
    <property type="entry name" value="CCP"/>
    <property type="match status" value="19"/>
</dbReference>
<reference evidence="8" key="3">
    <citation type="submission" date="2025-09" db="UniProtKB">
        <authorList>
            <consortium name="Ensembl"/>
        </authorList>
    </citation>
    <scope>IDENTIFICATION</scope>
</reference>
<proteinExistence type="predicted"/>
<evidence type="ECO:0000256" key="1">
    <source>
        <dbReference type="ARBA" id="ARBA00022659"/>
    </source>
</evidence>
<dbReference type="AlphaFoldDB" id="F7GF51"/>
<evidence type="ECO:0000313" key="9">
    <source>
        <dbReference type="Proteomes" id="UP000002280"/>
    </source>
</evidence>
<dbReference type="InParanoid" id="F7GF51"/>
<evidence type="ECO:0000256" key="5">
    <source>
        <dbReference type="PROSITE-ProRule" id="PRU00302"/>
    </source>
</evidence>
<dbReference type="Ensembl" id="ENSMODT00000015673.4">
    <property type="protein sequence ID" value="ENSMODP00000015387.4"/>
    <property type="gene ID" value="ENSMODG00000012284.4"/>
</dbReference>
<keyword evidence="3" id="KW-0677">Repeat</keyword>
<evidence type="ECO:0000256" key="3">
    <source>
        <dbReference type="ARBA" id="ARBA00022737"/>
    </source>
</evidence>
<dbReference type="SUPFAM" id="SSF57535">
    <property type="entry name" value="Complement control module/SCR domain"/>
    <property type="match status" value="17"/>
</dbReference>
<dbReference type="STRING" id="13616.ENSMODP00000015387"/>
<evidence type="ECO:0000256" key="2">
    <source>
        <dbReference type="ARBA" id="ARBA00022729"/>
    </source>
</evidence>
<dbReference type="RefSeq" id="XP_007481067.1">
    <property type="nucleotide sequence ID" value="XM_007481005.3"/>
</dbReference>
<dbReference type="InterPro" id="IPR000436">
    <property type="entry name" value="Sushi_SCR_CCP_dom"/>
</dbReference>
<keyword evidence="9" id="KW-1185">Reference proteome</keyword>
<dbReference type="FunFam" id="2.10.70.10:FF:000130">
    <property type="entry name" value="Complement factor H"/>
    <property type="match status" value="1"/>
</dbReference>
<dbReference type="InterPro" id="IPR051503">
    <property type="entry name" value="ComplSys_Reg/VirEntry_Med"/>
</dbReference>
<dbReference type="PANTHER" id="PTHR45785:SF7">
    <property type="entry name" value="COMPLEMENT FACTOR H"/>
    <property type="match status" value="1"/>
</dbReference>
<keyword evidence="2 6" id="KW-0732">Signal</keyword>
<feature type="domain" description="Sushi" evidence="7">
    <location>
        <begin position="83"/>
        <end position="143"/>
    </location>
</feature>
<dbReference type="FunFam" id="2.10.70.10:FF:000060">
    <property type="entry name" value="Complement inhibitory factor H"/>
    <property type="match status" value="1"/>
</dbReference>
<accession>F7GF51</accession>
<dbReference type="CTD" id="3075"/>
<dbReference type="GO" id="GO:0005615">
    <property type="term" value="C:extracellular space"/>
    <property type="evidence" value="ECO:0000318"/>
    <property type="project" value="GO_Central"/>
</dbReference>
<keyword evidence="1 5" id="KW-0768">Sushi</keyword>
<feature type="disulfide bond" evidence="5">
    <location>
        <begin position="640"/>
        <end position="683"/>
    </location>
</feature>
<dbReference type="FunFam" id="2.10.70.10:FF:000014">
    <property type="entry name" value="Membrane cofactor protein"/>
    <property type="match status" value="1"/>
</dbReference>
<dbReference type="GO" id="GO:0001851">
    <property type="term" value="F:complement component C3b binding"/>
    <property type="evidence" value="ECO:0000318"/>
    <property type="project" value="GO_Central"/>
</dbReference>
<dbReference type="KEGG" id="mdo:100026485"/>
<feature type="disulfide bond" evidence="5">
    <location>
        <begin position="178"/>
        <end position="205"/>
    </location>
</feature>
<dbReference type="PROSITE" id="PS50923">
    <property type="entry name" value="SUSHI"/>
    <property type="match status" value="15"/>
</dbReference>
<evidence type="ECO:0000259" key="7">
    <source>
        <dbReference type="PROSITE" id="PS50923"/>
    </source>
</evidence>
<dbReference type="FunFam" id="2.10.70.10:FF:000026">
    <property type="entry name" value="Complement inhibitory factor H"/>
    <property type="match status" value="2"/>
</dbReference>
<feature type="domain" description="Sushi" evidence="7">
    <location>
        <begin position="1059"/>
        <end position="1117"/>
    </location>
</feature>
<feature type="domain" description="Sushi" evidence="7">
    <location>
        <begin position="19"/>
        <end position="82"/>
    </location>
</feature>
<dbReference type="CDD" id="cd00033">
    <property type="entry name" value="CCP"/>
    <property type="match status" value="15"/>
</dbReference>
<dbReference type="InterPro" id="IPR035976">
    <property type="entry name" value="Sushi/SCR/CCP_sf"/>
</dbReference>
<feature type="domain" description="Sushi" evidence="7">
    <location>
        <begin position="398"/>
        <end position="455"/>
    </location>
</feature>
<feature type="signal peptide" evidence="6">
    <location>
        <begin position="1"/>
        <end position="18"/>
    </location>
</feature>
<dbReference type="Bgee" id="ENSMODG00000012284">
    <property type="expression patterns" value="Expressed in liver and 20 other cell types or tissues"/>
</dbReference>
<feature type="domain" description="Sushi" evidence="7">
    <location>
        <begin position="266"/>
        <end position="323"/>
    </location>
</feature>